<name>A0A4P6P7G9_9GAMM</name>
<dbReference type="OrthoDB" id="1322593at2"/>
<dbReference type="AlphaFoldDB" id="A0A4P6P7G9"/>
<dbReference type="KEGG" id="lsd:EMK97_06760"/>
<gene>
    <name evidence="4" type="ORF">EMK97_06760</name>
</gene>
<feature type="signal peptide" evidence="2">
    <location>
        <begin position="1"/>
        <end position="18"/>
    </location>
</feature>
<protein>
    <recommendedName>
        <fullName evidence="3">Fumarylacetoacetase-like C-terminal domain-containing protein</fullName>
    </recommendedName>
</protein>
<dbReference type="GO" id="GO:0046872">
    <property type="term" value="F:metal ion binding"/>
    <property type="evidence" value="ECO:0007669"/>
    <property type="project" value="UniProtKB-KW"/>
</dbReference>
<dbReference type="PANTHER" id="PTHR11820:SF7">
    <property type="entry name" value="ACYLPYRUVASE FAHD1, MITOCHONDRIAL"/>
    <property type="match status" value="1"/>
</dbReference>
<organism evidence="4 5">
    <name type="scientific">Litorilituus sediminis</name>
    <dbReference type="NCBI Taxonomy" id="718192"/>
    <lineage>
        <taxon>Bacteria</taxon>
        <taxon>Pseudomonadati</taxon>
        <taxon>Pseudomonadota</taxon>
        <taxon>Gammaproteobacteria</taxon>
        <taxon>Alteromonadales</taxon>
        <taxon>Colwelliaceae</taxon>
        <taxon>Litorilituus</taxon>
    </lineage>
</organism>
<dbReference type="Pfam" id="PF01557">
    <property type="entry name" value="FAA_hydrolase"/>
    <property type="match status" value="1"/>
</dbReference>
<sequence>MKYLLTLMFFAMSFTASALTLLPANKGITLAMTEQNDQLLVLLVVKNHGDNIDAINLSEKFALTGDVVAVYQKLGYEKIQSIALNNRQKTQSYPIANLLSPAGNHPAHIAAGLNYHKHADEVEAKQKPFLFAKSTTPTRSEAIKVYKHELLDYEVELCARPLTKITDTTDILATEFALFLCGDFTDRALLMRGINLDNIQSGQGFEQAKSKTGYFPTGPFMIISKDWRTLVNDIELTTKLNGQIKQRAMASEMVWPIDKIAKNTLLQSNQVNASTSQHSPLLTNKELNSDMSILTGTPEGIMFSPPDTRFKIATAMKYVFSGSFTSTELKKYVIEQYIAEQLKHKRLLQPSDQLTLSATYLGSIELTISEPE</sequence>
<evidence type="ECO:0000256" key="2">
    <source>
        <dbReference type="SAM" id="SignalP"/>
    </source>
</evidence>
<feature type="chain" id="PRO_5020631923" description="Fumarylacetoacetase-like C-terminal domain-containing protein" evidence="2">
    <location>
        <begin position="19"/>
        <end position="372"/>
    </location>
</feature>
<dbReference type="SUPFAM" id="SSF56529">
    <property type="entry name" value="FAH"/>
    <property type="match status" value="1"/>
</dbReference>
<dbReference type="Gene3D" id="3.90.850.10">
    <property type="entry name" value="Fumarylacetoacetase-like, C-terminal domain"/>
    <property type="match status" value="1"/>
</dbReference>
<evidence type="ECO:0000313" key="5">
    <source>
        <dbReference type="Proteomes" id="UP000290244"/>
    </source>
</evidence>
<dbReference type="GO" id="GO:0018773">
    <property type="term" value="F:acetylpyruvate hydrolase activity"/>
    <property type="evidence" value="ECO:0007669"/>
    <property type="project" value="TreeGrafter"/>
</dbReference>
<keyword evidence="2" id="KW-0732">Signal</keyword>
<dbReference type="InterPro" id="IPR011234">
    <property type="entry name" value="Fumarylacetoacetase-like_C"/>
</dbReference>
<feature type="domain" description="Fumarylacetoacetase-like C-terminal" evidence="3">
    <location>
        <begin position="108"/>
        <end position="368"/>
    </location>
</feature>
<evidence type="ECO:0000259" key="3">
    <source>
        <dbReference type="Pfam" id="PF01557"/>
    </source>
</evidence>
<dbReference type="PANTHER" id="PTHR11820">
    <property type="entry name" value="ACYLPYRUVASE"/>
    <property type="match status" value="1"/>
</dbReference>
<dbReference type="Proteomes" id="UP000290244">
    <property type="component" value="Chromosome"/>
</dbReference>
<keyword evidence="1" id="KW-0479">Metal-binding</keyword>
<accession>A0A4P6P7G9</accession>
<dbReference type="InterPro" id="IPR036663">
    <property type="entry name" value="Fumarylacetoacetase_C_sf"/>
</dbReference>
<keyword evidence="5" id="KW-1185">Reference proteome</keyword>
<proteinExistence type="predicted"/>
<evidence type="ECO:0000256" key="1">
    <source>
        <dbReference type="ARBA" id="ARBA00022723"/>
    </source>
</evidence>
<evidence type="ECO:0000313" key="4">
    <source>
        <dbReference type="EMBL" id="QBG35442.1"/>
    </source>
</evidence>
<dbReference type="EMBL" id="CP034759">
    <property type="protein sequence ID" value="QBG35442.1"/>
    <property type="molecule type" value="Genomic_DNA"/>
</dbReference>
<reference evidence="4 5" key="1">
    <citation type="submission" date="2018-12" db="EMBL/GenBank/DDBJ databases">
        <title>Complete genome of Litorilituus sediminis.</title>
        <authorList>
            <person name="Liu A."/>
            <person name="Rong J."/>
        </authorList>
    </citation>
    <scope>NUCLEOTIDE SEQUENCE [LARGE SCALE GENOMIC DNA]</scope>
    <source>
        <strain evidence="4 5">JCM 17549</strain>
    </source>
</reference>
<dbReference type="RefSeq" id="WP_130600620.1">
    <property type="nucleotide sequence ID" value="NZ_CP034759.1"/>
</dbReference>